<dbReference type="GO" id="GO:0016787">
    <property type="term" value="F:hydrolase activity"/>
    <property type="evidence" value="ECO:0007669"/>
    <property type="project" value="UniProtKB-KW"/>
</dbReference>
<dbReference type="EMBL" id="CAJOBE010022021">
    <property type="protein sequence ID" value="CAF4247729.1"/>
    <property type="molecule type" value="Genomic_DNA"/>
</dbReference>
<feature type="non-terminal residue" evidence="3">
    <location>
        <position position="1"/>
    </location>
</feature>
<protein>
    <recommendedName>
        <fullName evidence="2">Amidase domain-containing protein</fullName>
    </recommendedName>
</protein>
<feature type="domain" description="Amidase" evidence="2">
    <location>
        <begin position="101"/>
        <end position="318"/>
    </location>
</feature>
<evidence type="ECO:0000256" key="1">
    <source>
        <dbReference type="ARBA" id="ARBA00022801"/>
    </source>
</evidence>
<dbReference type="Proteomes" id="UP000663874">
    <property type="component" value="Unassembled WGS sequence"/>
</dbReference>
<dbReference type="Gene3D" id="3.90.1300.10">
    <property type="entry name" value="Amidase signature (AS) domain"/>
    <property type="match status" value="1"/>
</dbReference>
<dbReference type="PANTHER" id="PTHR46072:SF4">
    <property type="entry name" value="AMIDASE C550.07-RELATED"/>
    <property type="match status" value="1"/>
</dbReference>
<dbReference type="PANTHER" id="PTHR46072">
    <property type="entry name" value="AMIDASE-RELATED-RELATED"/>
    <property type="match status" value="1"/>
</dbReference>
<name>A0A820EKL9_9BILA</name>
<comment type="caution">
    <text evidence="3">The sequence shown here is derived from an EMBL/GenBank/DDBJ whole genome shotgun (WGS) entry which is preliminary data.</text>
</comment>
<sequence>MLSSVFMATSSIQRIRELRDASIPKDSLLGNLLPDSSVLNYSATQLVTKLAQGQLIAQQVIKAYLKRAEFLEKEALDRAKYLDEEFKKRGGRVGPLHGWIKWIDRIAEDDTLIVKILYEAGAIFYVRTTEPQSLMHLECSGPIYDTTLNPFNRNLTSCGSSGGEGAVLGLKASPMSIGTDIGGSIRSPAANNGVYGLRPTAFRIPVAGVMIAQMGRESIIGVLGPLARKREDINLFMKTVLDTEPWLRDPSLVPIPWRSISLNPKNLTIAVMWDDGVVHPHPPVIRALRETVEHLKKSGIQVIDWKPIDHQKGWDLISAL</sequence>
<organism evidence="3 4">
    <name type="scientific">Rotaria sordida</name>
    <dbReference type="NCBI Taxonomy" id="392033"/>
    <lineage>
        <taxon>Eukaryota</taxon>
        <taxon>Metazoa</taxon>
        <taxon>Spiralia</taxon>
        <taxon>Gnathifera</taxon>
        <taxon>Rotifera</taxon>
        <taxon>Eurotatoria</taxon>
        <taxon>Bdelloidea</taxon>
        <taxon>Philodinida</taxon>
        <taxon>Philodinidae</taxon>
        <taxon>Rotaria</taxon>
    </lineage>
</organism>
<dbReference type="InterPro" id="IPR023631">
    <property type="entry name" value="Amidase_dom"/>
</dbReference>
<keyword evidence="1" id="KW-0378">Hydrolase</keyword>
<dbReference type="AlphaFoldDB" id="A0A820EKL9"/>
<reference evidence="3" key="1">
    <citation type="submission" date="2021-02" db="EMBL/GenBank/DDBJ databases">
        <authorList>
            <person name="Nowell W R."/>
        </authorList>
    </citation>
    <scope>NUCLEOTIDE SEQUENCE</scope>
</reference>
<dbReference type="Pfam" id="PF01425">
    <property type="entry name" value="Amidase"/>
    <property type="match status" value="1"/>
</dbReference>
<evidence type="ECO:0000313" key="4">
    <source>
        <dbReference type="Proteomes" id="UP000663874"/>
    </source>
</evidence>
<gene>
    <name evidence="3" type="ORF">FNK824_LOCUS38470</name>
</gene>
<proteinExistence type="predicted"/>
<accession>A0A820EKL9</accession>
<evidence type="ECO:0000313" key="3">
    <source>
        <dbReference type="EMBL" id="CAF4247729.1"/>
    </source>
</evidence>
<dbReference type="SUPFAM" id="SSF75304">
    <property type="entry name" value="Amidase signature (AS) enzymes"/>
    <property type="match status" value="1"/>
</dbReference>
<dbReference type="InterPro" id="IPR036928">
    <property type="entry name" value="AS_sf"/>
</dbReference>
<evidence type="ECO:0000259" key="2">
    <source>
        <dbReference type="Pfam" id="PF01425"/>
    </source>
</evidence>